<evidence type="ECO:0000256" key="8">
    <source>
        <dbReference type="ARBA" id="ARBA00023136"/>
    </source>
</evidence>
<dbReference type="Proteomes" id="UP001154329">
    <property type="component" value="Chromosome 2"/>
</dbReference>
<evidence type="ECO:0000256" key="3">
    <source>
        <dbReference type="ARBA" id="ARBA00022448"/>
    </source>
</evidence>
<dbReference type="AlphaFoldDB" id="A0A9P0J5X7"/>
<name>A0A9P0J5X7_APHGO</name>
<evidence type="ECO:0000256" key="4">
    <source>
        <dbReference type="ARBA" id="ARBA00022692"/>
    </source>
</evidence>
<dbReference type="GO" id="GO:0005789">
    <property type="term" value="C:endoplasmic reticulum membrane"/>
    <property type="evidence" value="ECO:0007669"/>
    <property type="project" value="TreeGrafter"/>
</dbReference>
<dbReference type="PANTHER" id="PTHR21230:SF89">
    <property type="entry name" value="VESICLE TRANSPORT THROUGH INTERACTION WITH T-SNARES HOMOLOG 1B"/>
    <property type="match status" value="1"/>
</dbReference>
<keyword evidence="6 9" id="KW-1133">Transmembrane helix</keyword>
<evidence type="ECO:0000256" key="2">
    <source>
        <dbReference type="ARBA" id="ARBA00006108"/>
    </source>
</evidence>
<gene>
    <name evidence="10" type="ORF">APHIGO_LOCUS5970</name>
</gene>
<evidence type="ECO:0000256" key="9">
    <source>
        <dbReference type="SAM" id="Phobius"/>
    </source>
</evidence>
<comment type="subcellular location">
    <subcellularLocation>
        <location evidence="1">Membrane</location>
        <topology evidence="1">Single-pass type IV membrane protein</topology>
    </subcellularLocation>
</comment>
<evidence type="ECO:0000256" key="5">
    <source>
        <dbReference type="ARBA" id="ARBA00022927"/>
    </source>
</evidence>
<feature type="transmembrane region" description="Helical" evidence="9">
    <location>
        <begin position="79"/>
        <end position="98"/>
    </location>
</feature>
<evidence type="ECO:0000313" key="11">
    <source>
        <dbReference type="Proteomes" id="UP001154329"/>
    </source>
</evidence>
<dbReference type="GO" id="GO:0016236">
    <property type="term" value="P:macroautophagy"/>
    <property type="evidence" value="ECO:0007669"/>
    <property type="project" value="TreeGrafter"/>
</dbReference>
<evidence type="ECO:0000256" key="6">
    <source>
        <dbReference type="ARBA" id="ARBA00022989"/>
    </source>
</evidence>
<evidence type="ECO:0000256" key="7">
    <source>
        <dbReference type="ARBA" id="ARBA00023054"/>
    </source>
</evidence>
<dbReference type="GO" id="GO:0015031">
    <property type="term" value="P:protein transport"/>
    <property type="evidence" value="ECO:0007669"/>
    <property type="project" value="UniProtKB-KW"/>
</dbReference>
<dbReference type="GO" id="GO:0048280">
    <property type="term" value="P:vesicle fusion with Golgi apparatus"/>
    <property type="evidence" value="ECO:0007669"/>
    <property type="project" value="TreeGrafter"/>
</dbReference>
<dbReference type="EMBL" id="OU899035">
    <property type="protein sequence ID" value="CAH1724732.1"/>
    <property type="molecule type" value="Genomic_DNA"/>
</dbReference>
<dbReference type="Gene3D" id="1.20.5.110">
    <property type="match status" value="1"/>
</dbReference>
<dbReference type="GO" id="GO:1903076">
    <property type="term" value="P:regulation of protein localization to plasma membrane"/>
    <property type="evidence" value="ECO:0007669"/>
    <property type="project" value="TreeGrafter"/>
</dbReference>
<accession>A0A9P0J5X7</accession>
<dbReference type="GO" id="GO:0031201">
    <property type="term" value="C:SNARE complex"/>
    <property type="evidence" value="ECO:0007669"/>
    <property type="project" value="TreeGrafter"/>
</dbReference>
<dbReference type="GO" id="GO:0006896">
    <property type="term" value="P:Golgi to vacuole transport"/>
    <property type="evidence" value="ECO:0007669"/>
    <property type="project" value="TreeGrafter"/>
</dbReference>
<keyword evidence="8 9" id="KW-0472">Membrane</keyword>
<proteinExistence type="inferred from homology"/>
<keyword evidence="5" id="KW-0653">Protein transport</keyword>
<protein>
    <submittedName>
        <fullName evidence="10">Uncharacterized protein</fullName>
    </submittedName>
</protein>
<keyword evidence="3" id="KW-0813">Transport</keyword>
<sequence>MEVLEENRKVLLRTNDRLTSIKSIAVETEEIGSAIVQELGEQRHTLSGTRNRLEDIDSSRQSSHRYVSAINRHVFQDKLMLILIIIVEACSLIGLVYIKFIKN</sequence>
<evidence type="ECO:0000313" key="10">
    <source>
        <dbReference type="EMBL" id="CAH1724732.1"/>
    </source>
</evidence>
<keyword evidence="4 9" id="KW-0812">Transmembrane</keyword>
<keyword evidence="7" id="KW-0175">Coiled coil</keyword>
<dbReference type="GO" id="GO:0012507">
    <property type="term" value="C:ER to Golgi transport vesicle membrane"/>
    <property type="evidence" value="ECO:0007669"/>
    <property type="project" value="TreeGrafter"/>
</dbReference>
<reference evidence="10" key="1">
    <citation type="submission" date="2022-02" db="EMBL/GenBank/DDBJ databases">
        <authorList>
            <person name="King R."/>
        </authorList>
    </citation>
    <scope>NUCLEOTIDE SEQUENCE</scope>
</reference>
<dbReference type="GO" id="GO:0000149">
    <property type="term" value="F:SNARE binding"/>
    <property type="evidence" value="ECO:0007669"/>
    <property type="project" value="TreeGrafter"/>
</dbReference>
<dbReference type="GO" id="GO:0005829">
    <property type="term" value="C:cytosol"/>
    <property type="evidence" value="ECO:0007669"/>
    <property type="project" value="GOC"/>
</dbReference>
<dbReference type="SUPFAM" id="SSF58038">
    <property type="entry name" value="SNARE fusion complex"/>
    <property type="match status" value="1"/>
</dbReference>
<dbReference type="FunFam" id="1.20.5.110:FF:000002">
    <property type="entry name" value="Vesicle transport through interaction with t-SNAREsB"/>
    <property type="match status" value="1"/>
</dbReference>
<reference evidence="10" key="2">
    <citation type="submission" date="2022-10" db="EMBL/GenBank/DDBJ databases">
        <authorList>
            <consortium name="ENA_rothamsted_submissions"/>
            <consortium name="culmorum"/>
            <person name="King R."/>
        </authorList>
    </citation>
    <scope>NUCLEOTIDE SEQUENCE</scope>
</reference>
<dbReference type="GO" id="GO:0031902">
    <property type="term" value="C:late endosome membrane"/>
    <property type="evidence" value="ECO:0007669"/>
    <property type="project" value="TreeGrafter"/>
</dbReference>
<evidence type="ECO:0000256" key="1">
    <source>
        <dbReference type="ARBA" id="ARBA00004211"/>
    </source>
</evidence>
<dbReference type="GO" id="GO:0042147">
    <property type="term" value="P:retrograde transport, endosome to Golgi"/>
    <property type="evidence" value="ECO:0007669"/>
    <property type="project" value="TreeGrafter"/>
</dbReference>
<dbReference type="GO" id="GO:0005794">
    <property type="term" value="C:Golgi apparatus"/>
    <property type="evidence" value="ECO:0007669"/>
    <property type="project" value="TreeGrafter"/>
</dbReference>
<dbReference type="OrthoDB" id="430637at2759"/>
<keyword evidence="11" id="KW-1185">Reference proteome</keyword>
<comment type="similarity">
    <text evidence="2">Belongs to the VTI1 family.</text>
</comment>
<dbReference type="GO" id="GO:0005484">
    <property type="term" value="F:SNAP receptor activity"/>
    <property type="evidence" value="ECO:0007669"/>
    <property type="project" value="TreeGrafter"/>
</dbReference>
<dbReference type="PANTHER" id="PTHR21230">
    <property type="entry name" value="VESICLE TRANSPORT V-SNARE PROTEIN VTI1-RELATED"/>
    <property type="match status" value="1"/>
</dbReference>
<organism evidence="10 11">
    <name type="scientific">Aphis gossypii</name>
    <name type="common">Cotton aphid</name>
    <dbReference type="NCBI Taxonomy" id="80765"/>
    <lineage>
        <taxon>Eukaryota</taxon>
        <taxon>Metazoa</taxon>
        <taxon>Ecdysozoa</taxon>
        <taxon>Arthropoda</taxon>
        <taxon>Hexapoda</taxon>
        <taxon>Insecta</taxon>
        <taxon>Pterygota</taxon>
        <taxon>Neoptera</taxon>
        <taxon>Paraneoptera</taxon>
        <taxon>Hemiptera</taxon>
        <taxon>Sternorrhyncha</taxon>
        <taxon>Aphidomorpha</taxon>
        <taxon>Aphidoidea</taxon>
        <taxon>Aphididae</taxon>
        <taxon>Aphidini</taxon>
        <taxon>Aphis</taxon>
        <taxon>Aphis</taxon>
    </lineage>
</organism>
<dbReference type="Pfam" id="PF12352">
    <property type="entry name" value="V-SNARE_C"/>
    <property type="match status" value="1"/>
</dbReference>
<dbReference type="GO" id="GO:0006891">
    <property type="term" value="P:intra-Golgi vesicle-mediated transport"/>
    <property type="evidence" value="ECO:0007669"/>
    <property type="project" value="TreeGrafter"/>
</dbReference>